<keyword evidence="2" id="KW-1185">Reference proteome</keyword>
<dbReference type="RefSeq" id="WP_190906276.1">
    <property type="nucleotide sequence ID" value="NZ_JACJTQ010000009.1"/>
</dbReference>
<dbReference type="EMBL" id="JACJTQ010000009">
    <property type="protein sequence ID" value="MBD2691840.1"/>
    <property type="molecule type" value="Genomic_DNA"/>
</dbReference>
<accession>A0ABR8J161</accession>
<sequence length="115" mass="13242">MQKYLIESLLESGHLVKAQEILQFLDIFILPISYITKLALALVESKLTVEADLILSQYIIYELSENDYLRLAILFGEITGFLNKTGDKKQAIKTLNMAYKFAELIEIDWEKRAVL</sequence>
<comment type="caution">
    <text evidence="1">The sequence shown here is derived from an EMBL/GenBank/DDBJ whole genome shotgun (WGS) entry which is preliminary data.</text>
</comment>
<evidence type="ECO:0000313" key="2">
    <source>
        <dbReference type="Proteomes" id="UP000660381"/>
    </source>
</evidence>
<protein>
    <submittedName>
        <fullName evidence="1">Uncharacterized protein</fullName>
    </submittedName>
</protein>
<organism evidence="1 2">
    <name type="scientific">Anabaena catenula FACHB-362</name>
    <dbReference type="NCBI Taxonomy" id="2692877"/>
    <lineage>
        <taxon>Bacteria</taxon>
        <taxon>Bacillati</taxon>
        <taxon>Cyanobacteriota</taxon>
        <taxon>Cyanophyceae</taxon>
        <taxon>Nostocales</taxon>
        <taxon>Nostocaceae</taxon>
        <taxon>Anabaena</taxon>
    </lineage>
</organism>
<name>A0ABR8J161_9NOST</name>
<gene>
    <name evidence="1" type="ORF">H6G68_08740</name>
</gene>
<dbReference type="Proteomes" id="UP000660381">
    <property type="component" value="Unassembled WGS sequence"/>
</dbReference>
<reference evidence="1 2" key="1">
    <citation type="journal article" date="2020" name="ISME J.">
        <title>Comparative genomics reveals insights into cyanobacterial evolution and habitat adaptation.</title>
        <authorList>
            <person name="Chen M.Y."/>
            <person name="Teng W.K."/>
            <person name="Zhao L."/>
            <person name="Hu C.X."/>
            <person name="Zhou Y.K."/>
            <person name="Han B.P."/>
            <person name="Song L.R."/>
            <person name="Shu W.S."/>
        </authorList>
    </citation>
    <scope>NUCLEOTIDE SEQUENCE [LARGE SCALE GENOMIC DNA]</scope>
    <source>
        <strain evidence="1 2">FACHB-362</strain>
    </source>
</reference>
<proteinExistence type="predicted"/>
<evidence type="ECO:0000313" key="1">
    <source>
        <dbReference type="EMBL" id="MBD2691840.1"/>
    </source>
</evidence>